<name>A0AAV4JQG6_9GAST</name>
<evidence type="ECO:0000313" key="2">
    <source>
        <dbReference type="EMBL" id="GFS24934.1"/>
    </source>
</evidence>
<feature type="compositionally biased region" description="Basic and acidic residues" evidence="1">
    <location>
        <begin position="9"/>
        <end position="21"/>
    </location>
</feature>
<dbReference type="Proteomes" id="UP000762676">
    <property type="component" value="Unassembled WGS sequence"/>
</dbReference>
<proteinExistence type="predicted"/>
<organism evidence="2 3">
    <name type="scientific">Elysia marginata</name>
    <dbReference type="NCBI Taxonomy" id="1093978"/>
    <lineage>
        <taxon>Eukaryota</taxon>
        <taxon>Metazoa</taxon>
        <taxon>Spiralia</taxon>
        <taxon>Lophotrochozoa</taxon>
        <taxon>Mollusca</taxon>
        <taxon>Gastropoda</taxon>
        <taxon>Heterobranchia</taxon>
        <taxon>Euthyneura</taxon>
        <taxon>Panpulmonata</taxon>
        <taxon>Sacoglossa</taxon>
        <taxon>Placobranchoidea</taxon>
        <taxon>Plakobranchidae</taxon>
        <taxon>Elysia</taxon>
    </lineage>
</organism>
<accession>A0AAV4JQG6</accession>
<keyword evidence="3" id="KW-1185">Reference proteome</keyword>
<feature type="region of interest" description="Disordered" evidence="1">
    <location>
        <begin position="1"/>
        <end position="48"/>
    </location>
</feature>
<protein>
    <recommendedName>
        <fullName evidence="4">CTNNB1 binding N-teminal domain-containing protein</fullName>
    </recommendedName>
</protein>
<reference evidence="2 3" key="1">
    <citation type="journal article" date="2021" name="Elife">
        <title>Chloroplast acquisition without the gene transfer in kleptoplastic sea slugs, Plakobranchus ocellatus.</title>
        <authorList>
            <person name="Maeda T."/>
            <person name="Takahashi S."/>
            <person name="Yoshida T."/>
            <person name="Shimamura S."/>
            <person name="Takaki Y."/>
            <person name="Nagai Y."/>
            <person name="Toyoda A."/>
            <person name="Suzuki Y."/>
            <person name="Arimoto A."/>
            <person name="Ishii H."/>
            <person name="Satoh N."/>
            <person name="Nishiyama T."/>
            <person name="Hasebe M."/>
            <person name="Maruyama T."/>
            <person name="Minagawa J."/>
            <person name="Obokata J."/>
            <person name="Shigenobu S."/>
        </authorList>
    </citation>
    <scope>NUCLEOTIDE SEQUENCE [LARGE SCALE GENOMIC DNA]</scope>
</reference>
<evidence type="ECO:0000256" key="1">
    <source>
        <dbReference type="SAM" id="MobiDB-lite"/>
    </source>
</evidence>
<dbReference type="EMBL" id="BMAT01003411">
    <property type="protein sequence ID" value="GFS24934.1"/>
    <property type="molecule type" value="Genomic_DNA"/>
</dbReference>
<dbReference type="AlphaFoldDB" id="A0AAV4JQG6"/>
<gene>
    <name evidence="2" type="ORF">ElyMa_001675200</name>
</gene>
<evidence type="ECO:0008006" key="4">
    <source>
        <dbReference type="Google" id="ProtNLM"/>
    </source>
</evidence>
<sequence>MNRGLESNPQRREHESDERTTEPLMATRLNGEGGEEIDGDSITGARTTWDQSPFSLPLETSGWISSLTTFCPSIFLLLKILRFDSLGTG</sequence>
<evidence type="ECO:0000313" key="3">
    <source>
        <dbReference type="Proteomes" id="UP000762676"/>
    </source>
</evidence>
<comment type="caution">
    <text evidence="2">The sequence shown here is derived from an EMBL/GenBank/DDBJ whole genome shotgun (WGS) entry which is preliminary data.</text>
</comment>